<dbReference type="OrthoDB" id="9929923at2759"/>
<dbReference type="InterPro" id="IPR021116">
    <property type="entry name" value="Calcitonin/adrenomedullin"/>
</dbReference>
<evidence type="ECO:0000256" key="2">
    <source>
        <dbReference type="SAM" id="Phobius"/>
    </source>
</evidence>
<keyword evidence="2" id="KW-0472">Membrane</keyword>
<dbReference type="AlphaFoldDB" id="A0A212DIL3"/>
<comment type="caution">
    <text evidence="3">The sequence shown here is derived from an EMBL/GenBank/DDBJ whole genome shotgun (WGS) entry which is preliminary data.</text>
</comment>
<proteinExistence type="predicted"/>
<evidence type="ECO:0000313" key="3">
    <source>
        <dbReference type="EMBL" id="OWK18085.1"/>
    </source>
</evidence>
<feature type="non-terminal residue" evidence="3">
    <location>
        <position position="276"/>
    </location>
</feature>
<name>A0A212DIL3_CEREH</name>
<evidence type="ECO:0000313" key="4">
    <source>
        <dbReference type="Proteomes" id="UP000242450"/>
    </source>
</evidence>
<feature type="transmembrane region" description="Helical" evidence="2">
    <location>
        <begin position="20"/>
        <end position="37"/>
    </location>
</feature>
<dbReference type="Pfam" id="PF00214">
    <property type="entry name" value="Calc_CGRP_IAPP"/>
    <property type="match status" value="1"/>
</dbReference>
<gene>
    <name evidence="3" type="ORF">Celaphus_00009058</name>
</gene>
<keyword evidence="2" id="KW-1133">Transmembrane helix</keyword>
<dbReference type="GO" id="GO:0005576">
    <property type="term" value="C:extracellular region"/>
    <property type="evidence" value="ECO:0007669"/>
    <property type="project" value="InterPro"/>
</dbReference>
<keyword evidence="4" id="KW-1185">Reference proteome</keyword>
<feature type="compositionally biased region" description="Polar residues" evidence="1">
    <location>
        <begin position="200"/>
        <end position="211"/>
    </location>
</feature>
<reference evidence="3 4" key="1">
    <citation type="journal article" date="2018" name="Mol. Genet. Genomics">
        <title>The red deer Cervus elaphus genome CerEla1.0: sequencing, annotating, genes, and chromosomes.</title>
        <authorList>
            <person name="Bana N.A."/>
            <person name="Nyiri A."/>
            <person name="Nagy J."/>
            <person name="Frank K."/>
            <person name="Nagy T."/>
            <person name="Steger V."/>
            <person name="Schiller M."/>
            <person name="Lakatos P."/>
            <person name="Sugar L."/>
            <person name="Horn P."/>
            <person name="Barta E."/>
            <person name="Orosz L."/>
        </authorList>
    </citation>
    <scope>NUCLEOTIDE SEQUENCE [LARGE SCALE GENOMIC DNA]</scope>
    <source>
        <strain evidence="3">Hungarian</strain>
    </source>
</reference>
<feature type="region of interest" description="Disordered" evidence="1">
    <location>
        <begin position="196"/>
        <end position="276"/>
    </location>
</feature>
<dbReference type="GO" id="GO:0005179">
    <property type="term" value="F:hormone activity"/>
    <property type="evidence" value="ECO:0007669"/>
    <property type="project" value="InterPro"/>
</dbReference>
<keyword evidence="2" id="KW-0812">Transmembrane</keyword>
<organism evidence="3 4">
    <name type="scientific">Cervus elaphus hippelaphus</name>
    <name type="common">European red deer</name>
    <dbReference type="NCBI Taxonomy" id="46360"/>
    <lineage>
        <taxon>Eukaryota</taxon>
        <taxon>Metazoa</taxon>
        <taxon>Chordata</taxon>
        <taxon>Craniata</taxon>
        <taxon>Vertebrata</taxon>
        <taxon>Euteleostomi</taxon>
        <taxon>Mammalia</taxon>
        <taxon>Eutheria</taxon>
        <taxon>Laurasiatheria</taxon>
        <taxon>Artiodactyla</taxon>
        <taxon>Ruminantia</taxon>
        <taxon>Pecora</taxon>
        <taxon>Cervidae</taxon>
        <taxon>Cervinae</taxon>
        <taxon>Cervus</taxon>
    </lineage>
</organism>
<evidence type="ECO:0000256" key="1">
    <source>
        <dbReference type="SAM" id="MobiDB-lite"/>
    </source>
</evidence>
<protein>
    <submittedName>
        <fullName evidence="3">Uncharacterized protein</fullName>
    </submittedName>
</protein>
<accession>A0A212DIL3</accession>
<dbReference type="EMBL" id="MKHE01000001">
    <property type="protein sequence ID" value="OWK18085.1"/>
    <property type="molecule type" value="Genomic_DNA"/>
</dbReference>
<sequence>MYNRRVQDGGPHPERGVMGFWKFPPFLVLGILVLYQAGMYHAAPLRLAEQIWEYGEEQLVADQDGFQDLQWAPQELLVLSSEMILRIRVPSPAAKATAAAALSSAPSPLAPAVSELTADTRVGKEIFALLYRMHKVVMEKGNEKSLAEGYIHRDCRSLPSRSLALSRLAEGNSSQARQGNRRVWDLTAQARERHLGALSSKENPASGTIPQPSGGWGSRLFGLPTAASRSKDLAPYPDPGSGPLSTPLAHLRSPDSSRPQASAHPGGRPWPTLSEA</sequence>
<dbReference type="Proteomes" id="UP000242450">
    <property type="component" value="Chromosome 1"/>
</dbReference>